<dbReference type="GeneID" id="36285249"/>
<dbReference type="Proteomes" id="UP000077154">
    <property type="component" value="Unassembled WGS sequence"/>
</dbReference>
<evidence type="ECO:0000256" key="1">
    <source>
        <dbReference type="SAM" id="MobiDB-lite"/>
    </source>
</evidence>
<organism evidence="2">
    <name type="scientific">Pseudogymnoascus destructans</name>
    <dbReference type="NCBI Taxonomy" id="655981"/>
    <lineage>
        <taxon>Eukaryota</taxon>
        <taxon>Fungi</taxon>
        <taxon>Dikarya</taxon>
        <taxon>Ascomycota</taxon>
        <taxon>Pezizomycotina</taxon>
        <taxon>Leotiomycetes</taxon>
        <taxon>Thelebolales</taxon>
        <taxon>Thelebolaceae</taxon>
        <taxon>Pseudogymnoascus</taxon>
    </lineage>
</organism>
<name>A0A177AJ48_9PEZI</name>
<dbReference type="EMBL" id="KV441389">
    <property type="protein sequence ID" value="OAF61303.1"/>
    <property type="molecule type" value="Genomic_DNA"/>
</dbReference>
<protein>
    <submittedName>
        <fullName evidence="2">Uncharacterized protein</fullName>
    </submittedName>
</protein>
<accession>A0A177AJ48</accession>
<sequence length="162" mass="17799">MPPELKVGYFEAAESAIDGLDPNPESLKLQAEVFYNLARYDECIECLGKLPKPDSALLEKAKTRLVEQQTGAYDFRSIFAELPTLNPPTVNRATYIGPVDIRVSPGKGRGLFTTRAVEAGNSSCARRRSHIASSTSPRRQRCTRPNSTWSSTPRRKASSSGP</sequence>
<dbReference type="InterPro" id="IPR053209">
    <property type="entry name" value="Gramillin-biosynth_MTr"/>
</dbReference>
<gene>
    <name evidence="2" type="ORF">VC83_02165</name>
</gene>
<dbReference type="RefSeq" id="XP_024326579.1">
    <property type="nucleotide sequence ID" value="XM_024465833.1"/>
</dbReference>
<dbReference type="OrthoDB" id="438641at2759"/>
<feature type="region of interest" description="Disordered" evidence="1">
    <location>
        <begin position="123"/>
        <end position="162"/>
    </location>
</feature>
<proteinExistence type="predicted"/>
<dbReference type="AlphaFoldDB" id="A0A177AJ48"/>
<dbReference type="PANTHER" id="PTHR47643">
    <property type="entry name" value="TPR DOMAIN PROTEIN (AFU_ORTHOLOGUE AFUA_5G12710)"/>
    <property type="match status" value="1"/>
</dbReference>
<evidence type="ECO:0000313" key="2">
    <source>
        <dbReference type="EMBL" id="OAF61303.1"/>
    </source>
</evidence>
<feature type="compositionally biased region" description="Polar residues" evidence="1">
    <location>
        <begin position="131"/>
        <end position="152"/>
    </location>
</feature>
<dbReference type="VEuPathDB" id="FungiDB:GMDG_01489"/>
<reference evidence="2" key="1">
    <citation type="submission" date="2016-03" db="EMBL/GenBank/DDBJ databases">
        <title>Updated assembly of Pseudogymnoascus destructans, the fungus causing white-nose syndrome of bats.</title>
        <authorList>
            <person name="Palmer J.M."/>
            <person name="Drees K.P."/>
            <person name="Foster J.T."/>
            <person name="Lindner D.L."/>
        </authorList>
    </citation>
    <scope>NUCLEOTIDE SEQUENCE [LARGE SCALE GENOMIC DNA]</scope>
    <source>
        <strain evidence="2">20631-21</strain>
    </source>
</reference>
<feature type="compositionally biased region" description="Basic residues" evidence="1">
    <location>
        <begin position="153"/>
        <end position="162"/>
    </location>
</feature>
<dbReference type="PANTHER" id="PTHR47643:SF2">
    <property type="entry name" value="TPR DOMAIN PROTEIN (AFU_ORTHOLOGUE AFUA_5G12710)"/>
    <property type="match status" value="1"/>
</dbReference>
<dbReference type="eggNOG" id="KOG2084">
    <property type="taxonomic scope" value="Eukaryota"/>
</dbReference>